<dbReference type="EMBL" id="LAZR01051888">
    <property type="protein sequence ID" value="KKK84189.1"/>
    <property type="molecule type" value="Genomic_DNA"/>
</dbReference>
<sequence length="65" mass="7793">VKQKWTITELKRFDRILLQISMYDPEYSKYQVIGTITIDDTDMESREAWTKAIEVMNLEYSQKNS</sequence>
<name>A0A0F9B0K2_9ZZZZ</name>
<feature type="non-terminal residue" evidence="1">
    <location>
        <position position="1"/>
    </location>
</feature>
<proteinExistence type="predicted"/>
<gene>
    <name evidence="2" type="ORF">LCGC14_2264430</name>
    <name evidence="1" type="ORF">LCGC14_2785900</name>
</gene>
<protein>
    <submittedName>
        <fullName evidence="1">Uncharacterized protein</fullName>
    </submittedName>
</protein>
<accession>A0A0F9B0K2</accession>
<organism evidence="1">
    <name type="scientific">marine sediment metagenome</name>
    <dbReference type="NCBI Taxonomy" id="412755"/>
    <lineage>
        <taxon>unclassified sequences</taxon>
        <taxon>metagenomes</taxon>
        <taxon>ecological metagenomes</taxon>
    </lineage>
</organism>
<evidence type="ECO:0000313" key="1">
    <source>
        <dbReference type="EMBL" id="KKK84189.1"/>
    </source>
</evidence>
<dbReference type="EMBL" id="LAZR01031165">
    <property type="protein sequence ID" value="KKL54531.1"/>
    <property type="molecule type" value="Genomic_DNA"/>
</dbReference>
<evidence type="ECO:0000313" key="2">
    <source>
        <dbReference type="EMBL" id="KKL54531.1"/>
    </source>
</evidence>
<comment type="caution">
    <text evidence="1">The sequence shown here is derived from an EMBL/GenBank/DDBJ whole genome shotgun (WGS) entry which is preliminary data.</text>
</comment>
<reference evidence="1" key="1">
    <citation type="journal article" date="2015" name="Nature">
        <title>Complex archaea that bridge the gap between prokaryotes and eukaryotes.</title>
        <authorList>
            <person name="Spang A."/>
            <person name="Saw J.H."/>
            <person name="Jorgensen S.L."/>
            <person name="Zaremba-Niedzwiedzka K."/>
            <person name="Martijn J."/>
            <person name="Lind A.E."/>
            <person name="van Eijk R."/>
            <person name="Schleper C."/>
            <person name="Guy L."/>
            <person name="Ettema T.J."/>
        </authorList>
    </citation>
    <scope>NUCLEOTIDE SEQUENCE</scope>
</reference>
<dbReference type="AlphaFoldDB" id="A0A0F9B0K2"/>